<evidence type="ECO:0000256" key="3">
    <source>
        <dbReference type="ARBA" id="ARBA00022737"/>
    </source>
</evidence>
<feature type="domain" description="C2H2-type" evidence="11">
    <location>
        <begin position="239"/>
        <end position="266"/>
    </location>
</feature>
<feature type="domain" description="C2H2-type" evidence="11">
    <location>
        <begin position="490"/>
        <end position="517"/>
    </location>
</feature>
<evidence type="ECO:0000256" key="9">
    <source>
        <dbReference type="PROSITE-ProRule" id="PRU00042"/>
    </source>
</evidence>
<dbReference type="OrthoDB" id="7722456at2759"/>
<dbReference type="EnsemblMetazoa" id="ASIC020386-RA">
    <property type="protein sequence ID" value="ASIC020386-PA"/>
    <property type="gene ID" value="ASIC020386"/>
</dbReference>
<feature type="region of interest" description="Disordered" evidence="10">
    <location>
        <begin position="96"/>
        <end position="156"/>
    </location>
</feature>
<evidence type="ECO:0000256" key="8">
    <source>
        <dbReference type="ARBA" id="ARBA00023242"/>
    </source>
</evidence>
<feature type="domain" description="C2H2-type" evidence="11">
    <location>
        <begin position="400"/>
        <end position="428"/>
    </location>
</feature>
<keyword evidence="5" id="KW-0862">Zinc</keyword>
<dbReference type="AlphaFoldDB" id="A0A084WPX6"/>
<dbReference type="VEuPathDB" id="VectorBase:ASIS017264"/>
<keyword evidence="8" id="KW-0539">Nucleus</keyword>
<dbReference type="SMART" id="SM00355">
    <property type="entry name" value="ZnF_C2H2"/>
    <property type="match status" value="14"/>
</dbReference>
<dbReference type="InterPro" id="IPR013087">
    <property type="entry name" value="Znf_C2H2_type"/>
</dbReference>
<keyword evidence="2" id="KW-0479">Metal-binding</keyword>
<evidence type="ECO:0000256" key="5">
    <source>
        <dbReference type="ARBA" id="ARBA00022833"/>
    </source>
</evidence>
<keyword evidence="6" id="KW-0805">Transcription regulation</keyword>
<feature type="domain" description="C2H2-type" evidence="11">
    <location>
        <begin position="431"/>
        <end position="458"/>
    </location>
</feature>
<dbReference type="PROSITE" id="PS50157">
    <property type="entry name" value="ZINC_FINGER_C2H2_2"/>
    <property type="match status" value="9"/>
</dbReference>
<feature type="compositionally biased region" description="Polar residues" evidence="10">
    <location>
        <begin position="102"/>
        <end position="114"/>
    </location>
</feature>
<dbReference type="InterPro" id="IPR036236">
    <property type="entry name" value="Znf_C2H2_sf"/>
</dbReference>
<dbReference type="PANTHER" id="PTHR47772">
    <property type="entry name" value="ZINC FINGER PROTEIN 200"/>
    <property type="match status" value="1"/>
</dbReference>
<evidence type="ECO:0000313" key="13">
    <source>
        <dbReference type="EnsemblMetazoa" id="ASIC020386-PA"/>
    </source>
</evidence>
<keyword evidence="14" id="KW-1185">Reference proteome</keyword>
<dbReference type="EMBL" id="KE525369">
    <property type="protein sequence ID" value="KFB52270.1"/>
    <property type="molecule type" value="Genomic_DNA"/>
</dbReference>
<dbReference type="Proteomes" id="UP000030765">
    <property type="component" value="Unassembled WGS sequence"/>
</dbReference>
<dbReference type="VEuPathDB" id="VectorBase:ASIC020386"/>
<dbReference type="EMBL" id="ATLV01025136">
    <property type="status" value="NOT_ANNOTATED_CDS"/>
    <property type="molecule type" value="Genomic_DNA"/>
</dbReference>
<feature type="compositionally biased region" description="Basic and acidic residues" evidence="10">
    <location>
        <begin position="61"/>
        <end position="75"/>
    </location>
</feature>
<comment type="subcellular location">
    <subcellularLocation>
        <location evidence="1">Nucleus</location>
    </subcellularLocation>
</comment>
<feature type="domain" description="C2H2-type" evidence="11">
    <location>
        <begin position="580"/>
        <end position="604"/>
    </location>
</feature>
<feature type="domain" description="C2H2-type" evidence="11">
    <location>
        <begin position="551"/>
        <end position="578"/>
    </location>
</feature>
<feature type="domain" description="C2H2-type" evidence="11">
    <location>
        <begin position="461"/>
        <end position="488"/>
    </location>
</feature>
<feature type="domain" description="C2H2-type" evidence="11">
    <location>
        <begin position="208"/>
        <end position="236"/>
    </location>
</feature>
<dbReference type="SUPFAM" id="SSF57667">
    <property type="entry name" value="beta-beta-alpha zinc fingers"/>
    <property type="match status" value="6"/>
</dbReference>
<protein>
    <submittedName>
        <fullName evidence="12">AGAP000196-PA-like protein</fullName>
    </submittedName>
</protein>
<evidence type="ECO:0000256" key="10">
    <source>
        <dbReference type="SAM" id="MobiDB-lite"/>
    </source>
</evidence>
<keyword evidence="7" id="KW-0804">Transcription</keyword>
<organism evidence="12">
    <name type="scientific">Anopheles sinensis</name>
    <name type="common">Mosquito</name>
    <dbReference type="NCBI Taxonomy" id="74873"/>
    <lineage>
        <taxon>Eukaryota</taxon>
        <taxon>Metazoa</taxon>
        <taxon>Ecdysozoa</taxon>
        <taxon>Arthropoda</taxon>
        <taxon>Hexapoda</taxon>
        <taxon>Insecta</taxon>
        <taxon>Pterygota</taxon>
        <taxon>Neoptera</taxon>
        <taxon>Endopterygota</taxon>
        <taxon>Diptera</taxon>
        <taxon>Nematocera</taxon>
        <taxon>Culicoidea</taxon>
        <taxon>Culicidae</taxon>
        <taxon>Anophelinae</taxon>
        <taxon>Anopheles</taxon>
    </lineage>
</organism>
<dbReference type="Pfam" id="PF13912">
    <property type="entry name" value="zf-C2H2_6"/>
    <property type="match status" value="1"/>
</dbReference>
<evidence type="ECO:0000256" key="1">
    <source>
        <dbReference type="ARBA" id="ARBA00004123"/>
    </source>
</evidence>
<dbReference type="PROSITE" id="PS00028">
    <property type="entry name" value="ZINC_FINGER_C2H2_1"/>
    <property type="match status" value="9"/>
</dbReference>
<keyword evidence="3" id="KW-0677">Repeat</keyword>
<reference evidence="12 14" key="1">
    <citation type="journal article" date="2014" name="BMC Genomics">
        <title>Genome sequence of Anopheles sinensis provides insight into genetics basis of mosquito competence for malaria parasites.</title>
        <authorList>
            <person name="Zhou D."/>
            <person name="Zhang D."/>
            <person name="Ding G."/>
            <person name="Shi L."/>
            <person name="Hou Q."/>
            <person name="Ye Y."/>
            <person name="Xu Y."/>
            <person name="Zhou H."/>
            <person name="Xiong C."/>
            <person name="Li S."/>
            <person name="Yu J."/>
            <person name="Hong S."/>
            <person name="Yu X."/>
            <person name="Zou P."/>
            <person name="Chen C."/>
            <person name="Chang X."/>
            <person name="Wang W."/>
            <person name="Lv Y."/>
            <person name="Sun Y."/>
            <person name="Ma L."/>
            <person name="Shen B."/>
            <person name="Zhu C."/>
        </authorList>
    </citation>
    <scope>NUCLEOTIDE SEQUENCE [LARGE SCALE GENOMIC DNA]</scope>
</reference>
<dbReference type="Pfam" id="PF00096">
    <property type="entry name" value="zf-C2H2"/>
    <property type="match status" value="2"/>
</dbReference>
<feature type="region of interest" description="Disordered" evidence="10">
    <location>
        <begin position="61"/>
        <end position="81"/>
    </location>
</feature>
<gene>
    <name evidence="12" type="ORF">ZHAS_00020386</name>
</gene>
<evidence type="ECO:0000256" key="4">
    <source>
        <dbReference type="ARBA" id="ARBA00022771"/>
    </source>
</evidence>
<name>A0A084WPX6_ANOSI</name>
<evidence type="ECO:0000313" key="12">
    <source>
        <dbReference type="EMBL" id="KFB52270.1"/>
    </source>
</evidence>
<sequence length="646" mass="74689">MFALPGGVFESIAGKPDSSVGDSYYDGRCICIPCWRATESFHMFYKEIELAHSVKLEAVKQEDSMQKEDPSHLPDLDPPEWECGTLEKLNEVFVKEHHSESDNQQDTLSDTPGPSASEEEESECESTLPLAKRTRSNRTAVAKRMTRSTDSTARAKAAEQPYMRFAKLMRHFREAHGTPGYAVCCNRKYARRRSLRAHMRTHGKVTVYHCHRCRIKFRKEKSLNEHNNLVHLADSEKQFRCEKCNKGFATEILLASHEDWHKNVEQRNIVCSDCNTFFPSIVAMHKHRSLHHPTVENADAAQSTDATGAEDQIEELLITTEYRVRLTAEEMAKQNELIERYCTLYCDVCQFVASGFADLKQHVSEQHGLRSVKVVCCDQPYTNRVRLYEHAQLHEDPDRFRCKVCSKRYVNSRSLQNHQWRIHTPAAERPFCCDVCGETFVKDYLLKKHLSFHLAKHQKVNFCEECNRSFATPAALRCHRQTYHGEVANWICEICAKGFDSRSMLDKHVPTHSAEGKTELKHQCERCKRWLRNKKSYQQHRVRCHMNAGPVKCPFCGKESKNSVALRAHIHLHHADRPEHACSFCEKRFKTALRLREHEATHTGTVLYRCPWCPRTFACGSNMYKHKKAGHPEEWAAGVQKRFGER</sequence>
<keyword evidence="4 9" id="KW-0863">Zinc-finger</keyword>
<dbReference type="Gene3D" id="3.30.160.60">
    <property type="entry name" value="Classic Zinc Finger"/>
    <property type="match status" value="6"/>
</dbReference>
<accession>A0A084WPX6</accession>
<dbReference type="STRING" id="74873.A0A084WPX6"/>
<proteinExistence type="predicted"/>
<dbReference type="InterPro" id="IPR050636">
    <property type="entry name" value="C2H2-ZF_domain-containing"/>
</dbReference>
<evidence type="ECO:0000256" key="2">
    <source>
        <dbReference type="ARBA" id="ARBA00022723"/>
    </source>
</evidence>
<reference evidence="13" key="2">
    <citation type="submission" date="2020-05" db="UniProtKB">
        <authorList>
            <consortium name="EnsemblMetazoa"/>
        </authorList>
    </citation>
    <scope>IDENTIFICATION</scope>
</reference>
<evidence type="ECO:0000313" key="14">
    <source>
        <dbReference type="Proteomes" id="UP000030765"/>
    </source>
</evidence>
<evidence type="ECO:0000256" key="7">
    <source>
        <dbReference type="ARBA" id="ARBA00023163"/>
    </source>
</evidence>
<dbReference type="GO" id="GO:0005634">
    <property type="term" value="C:nucleus"/>
    <property type="evidence" value="ECO:0007669"/>
    <property type="project" value="UniProtKB-SubCell"/>
</dbReference>
<dbReference type="OMA" id="WRIHTPA"/>
<evidence type="ECO:0000256" key="6">
    <source>
        <dbReference type="ARBA" id="ARBA00023015"/>
    </source>
</evidence>
<feature type="domain" description="C2H2-type" evidence="11">
    <location>
        <begin position="608"/>
        <end position="636"/>
    </location>
</feature>
<dbReference type="GO" id="GO:0008270">
    <property type="term" value="F:zinc ion binding"/>
    <property type="evidence" value="ECO:0007669"/>
    <property type="project" value="UniProtKB-KW"/>
</dbReference>
<dbReference type="PANTHER" id="PTHR47772:SF13">
    <property type="entry name" value="GASTRULA ZINC FINGER PROTEIN XLCGF49.1-LIKE-RELATED"/>
    <property type="match status" value="1"/>
</dbReference>
<evidence type="ECO:0000259" key="11">
    <source>
        <dbReference type="PROSITE" id="PS50157"/>
    </source>
</evidence>